<reference evidence="2" key="1">
    <citation type="submission" date="2017-02" db="UniProtKB">
        <authorList>
            <consortium name="WormBaseParasite"/>
        </authorList>
    </citation>
    <scope>IDENTIFICATION</scope>
</reference>
<protein>
    <submittedName>
        <fullName evidence="2">Uncharacterized protein</fullName>
    </submittedName>
</protein>
<accession>A0A0R3S0Z0</accession>
<organism evidence="1 2">
    <name type="scientific">Elaeophora elaphi</name>
    <dbReference type="NCBI Taxonomy" id="1147741"/>
    <lineage>
        <taxon>Eukaryota</taxon>
        <taxon>Metazoa</taxon>
        <taxon>Ecdysozoa</taxon>
        <taxon>Nematoda</taxon>
        <taxon>Chromadorea</taxon>
        <taxon>Rhabditida</taxon>
        <taxon>Spirurina</taxon>
        <taxon>Spiruromorpha</taxon>
        <taxon>Filarioidea</taxon>
        <taxon>Onchocercidae</taxon>
        <taxon>Elaeophora</taxon>
    </lineage>
</organism>
<evidence type="ECO:0000313" key="1">
    <source>
        <dbReference type="Proteomes" id="UP000050640"/>
    </source>
</evidence>
<sequence>MRSTVAFPVRGSKSEFTSAFTLFQSHAEDNLMKKFFPNRSLWWFVSKNAVSRSKKHETIC</sequence>
<dbReference type="WBParaSite" id="EEL_0000831101-mRNA-1">
    <property type="protein sequence ID" value="EEL_0000831101-mRNA-1"/>
    <property type="gene ID" value="EEL_0000831101"/>
</dbReference>
<keyword evidence="1" id="KW-1185">Reference proteome</keyword>
<dbReference type="Proteomes" id="UP000050640">
    <property type="component" value="Unplaced"/>
</dbReference>
<evidence type="ECO:0000313" key="2">
    <source>
        <dbReference type="WBParaSite" id="EEL_0000831101-mRNA-1"/>
    </source>
</evidence>
<name>A0A0R3S0Z0_9BILA</name>
<proteinExistence type="predicted"/>
<dbReference type="AlphaFoldDB" id="A0A0R3S0Z0"/>